<dbReference type="Pfam" id="PF13692">
    <property type="entry name" value="Glyco_trans_1_4"/>
    <property type="match status" value="1"/>
</dbReference>
<gene>
    <name evidence="1" type="ORF">UFOVP668_21</name>
</gene>
<evidence type="ECO:0000313" key="1">
    <source>
        <dbReference type="EMBL" id="CAB4155837.1"/>
    </source>
</evidence>
<dbReference type="GO" id="GO:0016740">
    <property type="term" value="F:transferase activity"/>
    <property type="evidence" value="ECO:0007669"/>
    <property type="project" value="UniProtKB-KW"/>
</dbReference>
<dbReference type="SUPFAM" id="SSF53756">
    <property type="entry name" value="UDP-Glycosyltransferase/glycogen phosphorylase"/>
    <property type="match status" value="1"/>
</dbReference>
<sequence length="343" mass="37907">MLESFKSSAPKTVVFDANASVHVHMNVPYGVRGWFEGQHRVLFSMWETDVLPANFRRWLGQYDQVLVPCQHNVELFSEFHSDVSCCPLGVDHKFWKPLNTKKDGVFRFHGGGSLWRRKGLDVLVKAFNALKLPDAELHIKAAPHARDTPSGGFGPNIFLNRQWMTAIEQREWFNQADCFVAVSRGEGFGLMPLQAIASGIPTIISDSTGQAQFTGLAVGVVPCGKSEAETTGQWDEPDQKVLEELMMDVYSNRDQAAVKAKQGVVGSKAFSWGLSAQKFVDLIPAGTLLADPKHVLPNVSMEVQVVRKVNAHIGNAAYVMYPGETYVVPENVYDVLFASGAIR</sequence>
<name>A0A6J5NAR0_9CAUD</name>
<protein>
    <submittedName>
        <fullName evidence="1">RfaG Glycosyltransferase</fullName>
    </submittedName>
</protein>
<proteinExistence type="predicted"/>
<keyword evidence="1" id="KW-0808">Transferase</keyword>
<dbReference type="PANTHER" id="PTHR46656:SF3">
    <property type="entry name" value="PUTATIVE-RELATED"/>
    <property type="match status" value="1"/>
</dbReference>
<organism evidence="1">
    <name type="scientific">uncultured Caudovirales phage</name>
    <dbReference type="NCBI Taxonomy" id="2100421"/>
    <lineage>
        <taxon>Viruses</taxon>
        <taxon>Duplodnaviria</taxon>
        <taxon>Heunggongvirae</taxon>
        <taxon>Uroviricota</taxon>
        <taxon>Caudoviricetes</taxon>
        <taxon>Peduoviridae</taxon>
        <taxon>Maltschvirus</taxon>
        <taxon>Maltschvirus maltsch</taxon>
    </lineage>
</organism>
<accession>A0A6J5NAR0</accession>
<dbReference type="Gene3D" id="3.40.50.2000">
    <property type="entry name" value="Glycogen Phosphorylase B"/>
    <property type="match status" value="1"/>
</dbReference>
<dbReference type="EMBL" id="LR796641">
    <property type="protein sequence ID" value="CAB4155837.1"/>
    <property type="molecule type" value="Genomic_DNA"/>
</dbReference>
<reference evidence="1" key="1">
    <citation type="submission" date="2020-04" db="EMBL/GenBank/DDBJ databases">
        <authorList>
            <person name="Chiriac C."/>
            <person name="Salcher M."/>
            <person name="Ghai R."/>
            <person name="Kavagutti S V."/>
        </authorList>
    </citation>
    <scope>NUCLEOTIDE SEQUENCE</scope>
</reference>
<dbReference type="CDD" id="cd03801">
    <property type="entry name" value="GT4_PimA-like"/>
    <property type="match status" value="1"/>
</dbReference>
<dbReference type="PANTHER" id="PTHR46656">
    <property type="entry name" value="PUTATIVE-RELATED"/>
    <property type="match status" value="1"/>
</dbReference>